<protein>
    <recommendedName>
        <fullName evidence="3">Protein TsetseEP domain-containing protein</fullName>
    </recommendedName>
</protein>
<keyword evidence="2" id="KW-1185">Reference proteome</keyword>
<gene>
    <name evidence="1" type="ORF">CEUTPL_LOCUS1760</name>
</gene>
<organism evidence="1 2">
    <name type="scientific">Ceutorhynchus assimilis</name>
    <name type="common">cabbage seed weevil</name>
    <dbReference type="NCBI Taxonomy" id="467358"/>
    <lineage>
        <taxon>Eukaryota</taxon>
        <taxon>Metazoa</taxon>
        <taxon>Ecdysozoa</taxon>
        <taxon>Arthropoda</taxon>
        <taxon>Hexapoda</taxon>
        <taxon>Insecta</taxon>
        <taxon>Pterygota</taxon>
        <taxon>Neoptera</taxon>
        <taxon>Endopterygota</taxon>
        <taxon>Coleoptera</taxon>
        <taxon>Polyphaga</taxon>
        <taxon>Cucujiformia</taxon>
        <taxon>Curculionidae</taxon>
        <taxon>Ceutorhynchinae</taxon>
        <taxon>Ceutorhynchus</taxon>
    </lineage>
</organism>
<dbReference type="AlphaFoldDB" id="A0A9N9MAX5"/>
<evidence type="ECO:0008006" key="3">
    <source>
        <dbReference type="Google" id="ProtNLM"/>
    </source>
</evidence>
<evidence type="ECO:0000313" key="1">
    <source>
        <dbReference type="EMBL" id="CAG9761047.1"/>
    </source>
</evidence>
<proteinExistence type="predicted"/>
<dbReference type="Proteomes" id="UP001152799">
    <property type="component" value="Chromosome 1"/>
</dbReference>
<reference evidence="1" key="1">
    <citation type="submission" date="2022-01" db="EMBL/GenBank/DDBJ databases">
        <authorList>
            <person name="King R."/>
        </authorList>
    </citation>
    <scope>NUCLEOTIDE SEQUENCE</scope>
</reference>
<dbReference type="OrthoDB" id="6769268at2759"/>
<name>A0A9N9MAX5_9CUCU</name>
<sequence>MLTNHMKILLFCVISISKGPHYTKAEIKSIFPTQSEQVNLIHNVYDIAEQIKQSAKIEQNAMDESMEDDIEFIMKKSQYLISTLEELTLLKSSSRSNSVCNFDAQEKLKTITKKTYRGIEDCEKTIHDGLAANSLVLTSTIESAIKSGEDFLEKLNRCSDKRGLGLIACYKKIIDNDVIPAKAVISAAIENHRNCLIKSYGLKSDFNHCIERTVEFHRTQMDLELEAGIHC</sequence>
<dbReference type="EMBL" id="OU892277">
    <property type="protein sequence ID" value="CAG9761047.1"/>
    <property type="molecule type" value="Genomic_DNA"/>
</dbReference>
<evidence type="ECO:0000313" key="2">
    <source>
        <dbReference type="Proteomes" id="UP001152799"/>
    </source>
</evidence>
<accession>A0A9N9MAX5</accession>